<feature type="compositionally biased region" description="Low complexity" evidence="2">
    <location>
        <begin position="243"/>
        <end position="254"/>
    </location>
</feature>
<sequence>MSNKDAKQNGEVSRCTKCISLTKEVKSQENKRIDQFLFFKQKIINFDNLIRTLLQQKSIVENDCRALKAQVDHLWPCQQENEQLKESKREIDETVVDLKTELDSKETTIFQLNAKFSEAEKEKISMYSVLDVYKVAYRDEKKKNERLQQKLNKSKEINQDKRKLAKLLKDATQKQSNAEEKLQNLKTELVAVRKESKKAEKEWKSQYKLKLKQRLQLVQSGVLSDLDSSTNATPRHKRRRVNPPSSSPHLSPYPEGRTPSNLVPQPSDDSSQSSSDSDMTDVSQISSVQSINIFQSLEDAIQWTLPAMSPLRSHTPEDTLDSSLPIGASPLPNLSPLHSPNLSLSPTRFNPLNDDLQLSSSSQSASSSSNESSPGSSPSHTPPLSPSLRKKLLKSKSHSERSLSPLSPSPGHSNSTPSCSSRVTRSIAKQLKISIPSLQENTPDPPKVTHQHSRSRTTSENTLSDIISPTRVRQLFPTSNTQLETSFYTATQDISSQSDISVGQNQDLTCQLNGSNAPVLNDLNHCTESLPMETLPVVLSQCTTTVSDSVISTTTLDVITESREIELSPGPSEDSQPPTTRSKAKLAEIAPVKHLSPPYTPVATPRRSPRLSSTPDAISPIIPSVFLMPPTRPPIPTTPPQSMLHHMSTKQPARVKNQHTAIRTDNAQGSSKSSSARKNSNLPTMSPSKTRSVKRKRKSKMRKSKTQCMHSIERDRQSKPVNTNPSERRVVELPRLPRRGSRQLTKPPSSSKILSEYFKETSVTSQKLTRPTDAITEFSQMKTKKVSNIIALSDEQSTEEICRNTSINTDDKQASCSEVVVVIDTGIGVGESEGESDVEMGKGPTKRVVGRGRRRRRIKSKVYISESDENCSDKEETIPFTPTYNPQEIGLVEETVTTENIEIIPQTSTRIPPTLLSIVTDYSVCLKAERMRTLFSISATRNIPKPVYSLDSLGFYDITPAQSTADIIQIKKEFVADRCEDEFEQICVSQEVVDLTDDVDSDVDDITQETTQSIPSDSDGDVYVSPLPSPLSSSASSFKTPSSSSLKRRPINRPHSPLPSSRQLDTSVNINVRMTRSGTEYRSYLTTDFSNEESSLPFANFLSQTNIESPPHTETITSSEVVQENDKDIDDKMDITFPVINTDIIQTDSFTDKQTVNSSNYWESFLAESNTLTENTTITELMSSYTFSSQSTSELFQATKTKFEAQSSKQKQRPNQSRNRNKSGGKRVDNFPAKRGYVVGQGDTQYTDSDEEIDCMLQELRDKKETAKKKPDRPKTATKKIVVIGALKRNEEQSPYAFDKNHSTHANIASNTPTNHEEEAKRPNISLTVCLTLIQGKISL</sequence>
<feature type="region of interest" description="Disordered" evidence="2">
    <location>
        <begin position="345"/>
        <end position="462"/>
    </location>
</feature>
<evidence type="ECO:0000256" key="2">
    <source>
        <dbReference type="SAM" id="MobiDB-lite"/>
    </source>
</evidence>
<organism evidence="3 4">
    <name type="scientific">Oopsacas minuta</name>
    <dbReference type="NCBI Taxonomy" id="111878"/>
    <lineage>
        <taxon>Eukaryota</taxon>
        <taxon>Metazoa</taxon>
        <taxon>Porifera</taxon>
        <taxon>Hexactinellida</taxon>
        <taxon>Hexasterophora</taxon>
        <taxon>Lyssacinosida</taxon>
        <taxon>Leucopsacidae</taxon>
        <taxon>Oopsacas</taxon>
    </lineage>
</organism>
<comment type="caution">
    <text evidence="3">The sequence shown here is derived from an EMBL/GenBank/DDBJ whole genome shotgun (WGS) entry which is preliminary data.</text>
</comment>
<feature type="compositionally biased region" description="Basic residues" evidence="2">
    <location>
        <begin position="691"/>
        <end position="705"/>
    </location>
</feature>
<feature type="compositionally biased region" description="Polar residues" evidence="2">
    <location>
        <begin position="742"/>
        <end position="751"/>
    </location>
</feature>
<feature type="region of interest" description="Disordered" evidence="2">
    <location>
        <begin position="561"/>
        <end position="751"/>
    </location>
</feature>
<proteinExistence type="predicted"/>
<feature type="compositionally biased region" description="Polar residues" evidence="2">
    <location>
        <begin position="658"/>
        <end position="669"/>
    </location>
</feature>
<keyword evidence="4" id="KW-1185">Reference proteome</keyword>
<dbReference type="Proteomes" id="UP001165289">
    <property type="component" value="Unassembled WGS sequence"/>
</dbReference>
<reference evidence="3 4" key="1">
    <citation type="journal article" date="2023" name="BMC Biol.">
        <title>The compact genome of the sponge Oopsacas minuta (Hexactinellida) is lacking key metazoan core genes.</title>
        <authorList>
            <person name="Santini S."/>
            <person name="Schenkelaars Q."/>
            <person name="Jourda C."/>
            <person name="Duchesne M."/>
            <person name="Belahbib H."/>
            <person name="Rocher C."/>
            <person name="Selva M."/>
            <person name="Riesgo A."/>
            <person name="Vervoort M."/>
            <person name="Leys S.P."/>
            <person name="Kodjabachian L."/>
            <person name="Le Bivic A."/>
            <person name="Borchiellini C."/>
            <person name="Claverie J.M."/>
            <person name="Renard E."/>
        </authorList>
    </citation>
    <scope>NUCLEOTIDE SEQUENCE [LARGE SCALE GENOMIC DNA]</scope>
    <source>
        <strain evidence="3">SPO-2</strain>
    </source>
</reference>
<gene>
    <name evidence="3" type="ORF">LOD99_14713</name>
</gene>
<feature type="region of interest" description="Disordered" evidence="2">
    <location>
        <begin position="225"/>
        <end position="283"/>
    </location>
</feature>
<feature type="coiled-coil region" evidence="1">
    <location>
        <begin position="50"/>
        <end position="202"/>
    </location>
</feature>
<feature type="region of interest" description="Disordered" evidence="2">
    <location>
        <begin position="1009"/>
        <end position="1067"/>
    </location>
</feature>
<feature type="region of interest" description="Disordered" evidence="2">
    <location>
        <begin position="1202"/>
        <end position="1245"/>
    </location>
</feature>
<feature type="compositionally biased region" description="Low complexity" evidence="2">
    <location>
        <begin position="1030"/>
        <end position="1045"/>
    </location>
</feature>
<feature type="compositionally biased region" description="Low complexity" evidence="2">
    <location>
        <begin position="670"/>
        <end position="681"/>
    </location>
</feature>
<accession>A0AAV7KCY3</accession>
<feature type="compositionally biased region" description="Low complexity" evidence="2">
    <location>
        <begin position="359"/>
        <end position="379"/>
    </location>
</feature>
<evidence type="ECO:0000313" key="4">
    <source>
        <dbReference type="Proteomes" id="UP001165289"/>
    </source>
</evidence>
<feature type="compositionally biased region" description="Pro residues" evidence="2">
    <location>
        <begin position="630"/>
        <end position="639"/>
    </location>
</feature>
<feature type="compositionally biased region" description="Polar residues" evidence="2">
    <location>
        <begin position="1058"/>
        <end position="1067"/>
    </location>
</feature>
<dbReference type="EMBL" id="JAKMXF010000066">
    <property type="protein sequence ID" value="KAI6659037.1"/>
    <property type="molecule type" value="Genomic_DNA"/>
</dbReference>
<feature type="compositionally biased region" description="Low complexity" evidence="2">
    <location>
        <begin position="264"/>
        <end position="283"/>
    </location>
</feature>
<name>A0AAV7KCY3_9METZ</name>
<evidence type="ECO:0000313" key="3">
    <source>
        <dbReference type="EMBL" id="KAI6659037.1"/>
    </source>
</evidence>
<feature type="compositionally biased region" description="Polar residues" evidence="2">
    <location>
        <begin position="1202"/>
        <end position="1218"/>
    </location>
</feature>
<feature type="compositionally biased region" description="Polar residues" evidence="2">
    <location>
        <begin position="411"/>
        <end position="424"/>
    </location>
</feature>
<protein>
    <submittedName>
        <fullName evidence="3">Uncharacterized protein</fullName>
    </submittedName>
</protein>
<evidence type="ECO:0000256" key="1">
    <source>
        <dbReference type="SAM" id="Coils"/>
    </source>
</evidence>
<keyword evidence="1" id="KW-0175">Coiled coil</keyword>